<dbReference type="Proteomes" id="UP000789375">
    <property type="component" value="Unassembled WGS sequence"/>
</dbReference>
<sequence length="139" mass="16301">MILSILSVVQTLKLIYKTKLEKNYDINFDDLYDEINNIIINDDNENMNGDFSDELEEENETLGYIELDETSNKPVIIKPYKYNLCKKIKKINYNELLRKSQNISKDILQKSQPAANFHLIIKRLNQNEESEVLSTARNN</sequence>
<dbReference type="EMBL" id="CAJVPP010003466">
    <property type="protein sequence ID" value="CAG8629937.1"/>
    <property type="molecule type" value="Genomic_DNA"/>
</dbReference>
<accession>A0A9N9GU33</accession>
<reference evidence="1" key="1">
    <citation type="submission" date="2021-06" db="EMBL/GenBank/DDBJ databases">
        <authorList>
            <person name="Kallberg Y."/>
            <person name="Tangrot J."/>
            <person name="Rosling A."/>
        </authorList>
    </citation>
    <scope>NUCLEOTIDE SEQUENCE</scope>
    <source>
        <strain evidence="1">87-6 pot B 2015</strain>
    </source>
</reference>
<organism evidence="1 2">
    <name type="scientific">Funneliformis mosseae</name>
    <name type="common">Endomycorrhizal fungus</name>
    <name type="synonym">Glomus mosseae</name>
    <dbReference type="NCBI Taxonomy" id="27381"/>
    <lineage>
        <taxon>Eukaryota</taxon>
        <taxon>Fungi</taxon>
        <taxon>Fungi incertae sedis</taxon>
        <taxon>Mucoromycota</taxon>
        <taxon>Glomeromycotina</taxon>
        <taxon>Glomeromycetes</taxon>
        <taxon>Glomerales</taxon>
        <taxon>Glomeraceae</taxon>
        <taxon>Funneliformis</taxon>
    </lineage>
</organism>
<name>A0A9N9GU33_FUNMO</name>
<comment type="caution">
    <text evidence="1">The sequence shown here is derived from an EMBL/GenBank/DDBJ whole genome shotgun (WGS) entry which is preliminary data.</text>
</comment>
<keyword evidence="2" id="KW-1185">Reference proteome</keyword>
<proteinExistence type="predicted"/>
<gene>
    <name evidence="1" type="ORF">FMOSSE_LOCUS10431</name>
</gene>
<protein>
    <submittedName>
        <fullName evidence="1">6695_t:CDS:1</fullName>
    </submittedName>
</protein>
<evidence type="ECO:0000313" key="1">
    <source>
        <dbReference type="EMBL" id="CAG8629937.1"/>
    </source>
</evidence>
<dbReference type="AlphaFoldDB" id="A0A9N9GU33"/>
<evidence type="ECO:0000313" key="2">
    <source>
        <dbReference type="Proteomes" id="UP000789375"/>
    </source>
</evidence>